<evidence type="ECO:0000313" key="2">
    <source>
        <dbReference type="Proteomes" id="UP000198767"/>
    </source>
</evidence>
<gene>
    <name evidence="1" type="ORF">SAMN04488118_107137</name>
</gene>
<dbReference type="Proteomes" id="UP000198767">
    <property type="component" value="Unassembled WGS sequence"/>
</dbReference>
<keyword evidence="2" id="KW-1185">Reference proteome</keyword>
<dbReference type="OrthoDB" id="7875571at2"/>
<dbReference type="NCBIfam" id="TIGR04099">
    <property type="entry name" value="biosn_Pnap_2097"/>
    <property type="match status" value="1"/>
</dbReference>
<dbReference type="AlphaFoldDB" id="A0A1G5R190"/>
<proteinExistence type="predicted"/>
<accession>A0A1G5R190</accession>
<dbReference type="Gene3D" id="3.10.129.10">
    <property type="entry name" value="Hotdog Thioesterase"/>
    <property type="match status" value="1"/>
</dbReference>
<protein>
    <submittedName>
        <fullName evidence="1">Probable biosynthetic protein, Pnap_2097 family</fullName>
    </submittedName>
</protein>
<dbReference type="STRING" id="1156985.SAMN04488118_107137"/>
<evidence type="ECO:0000313" key="1">
    <source>
        <dbReference type="EMBL" id="SCZ67864.1"/>
    </source>
</evidence>
<reference evidence="1 2" key="1">
    <citation type="submission" date="2016-10" db="EMBL/GenBank/DDBJ databases">
        <authorList>
            <person name="de Groot N.N."/>
        </authorList>
    </citation>
    <scope>NUCLEOTIDE SEQUENCE [LARGE SCALE GENOMIC DNA]</scope>
    <source>
        <strain evidence="1 2">U95</strain>
    </source>
</reference>
<sequence length="276" mass="30281">MSATLAYARCGGEASALSHRATLSLGMAQLAPKGLAEVWWLKHLGDVHWQLIARALGQQTTVFRDQAGRQMYAAFCATEFAQFQPDLVSLGAEIELHSSLWAAGRSRIQSNHILYVKGVKVASFRLVSTFVAHIESGINASVRRVTPRLVPVLLPAPDGFAKKSSQHVKSLRSGQPQKMSQTAPLFPSVGSDFNAVGLLYFPSFTRLFDELDSRLNPRRPWAPIRQRQIYYFGNIEQGDALLGACSDPLGNAQELWTAPAVGVASQKIAHCMCTRF</sequence>
<dbReference type="EMBL" id="FMWG01000007">
    <property type="protein sequence ID" value="SCZ67864.1"/>
    <property type="molecule type" value="Genomic_DNA"/>
</dbReference>
<organism evidence="1 2">
    <name type="scientific">Epibacterium ulvae</name>
    <dbReference type="NCBI Taxonomy" id="1156985"/>
    <lineage>
        <taxon>Bacteria</taxon>
        <taxon>Pseudomonadati</taxon>
        <taxon>Pseudomonadota</taxon>
        <taxon>Alphaproteobacteria</taxon>
        <taxon>Rhodobacterales</taxon>
        <taxon>Roseobacteraceae</taxon>
        <taxon>Epibacterium</taxon>
    </lineage>
</organism>
<dbReference type="RefSeq" id="WP_090219424.1">
    <property type="nucleotide sequence ID" value="NZ_FMWG01000007.1"/>
</dbReference>
<name>A0A1G5R190_9RHOB</name>
<dbReference type="InterPro" id="IPR024091">
    <property type="entry name" value="LnmK-like_bifun_acyl/decarbox"/>
</dbReference>
<dbReference type="NCBIfam" id="TIGR04098">
    <property type="entry name" value="LnmK_bifunc"/>
    <property type="match status" value="1"/>
</dbReference>